<dbReference type="Pfam" id="PF01475">
    <property type="entry name" value="FUR"/>
    <property type="match status" value="1"/>
</dbReference>
<evidence type="ECO:0000313" key="7">
    <source>
        <dbReference type="EMBL" id="WBW50758.1"/>
    </source>
</evidence>
<evidence type="ECO:0000256" key="6">
    <source>
        <dbReference type="ARBA" id="ARBA00023163"/>
    </source>
</evidence>
<dbReference type="InterPro" id="IPR036388">
    <property type="entry name" value="WH-like_DNA-bd_sf"/>
</dbReference>
<evidence type="ECO:0000256" key="2">
    <source>
        <dbReference type="ARBA" id="ARBA00022491"/>
    </source>
</evidence>
<dbReference type="InterPro" id="IPR043135">
    <property type="entry name" value="Fur_C"/>
</dbReference>
<dbReference type="Gene3D" id="3.30.1490.190">
    <property type="match status" value="1"/>
</dbReference>
<keyword evidence="6" id="KW-0804">Transcription</keyword>
<evidence type="ECO:0000256" key="1">
    <source>
        <dbReference type="ARBA" id="ARBA00007957"/>
    </source>
</evidence>
<comment type="similarity">
    <text evidence="1">Belongs to the Fur family.</text>
</comment>
<name>A0ABY7QXT3_9FIRM</name>
<keyword evidence="5" id="KW-0238">DNA-binding</keyword>
<dbReference type="PANTHER" id="PTHR33202">
    <property type="entry name" value="ZINC UPTAKE REGULATION PROTEIN"/>
    <property type="match status" value="1"/>
</dbReference>
<accession>A0ABY7QXT3</accession>
<evidence type="ECO:0000256" key="5">
    <source>
        <dbReference type="ARBA" id="ARBA00023125"/>
    </source>
</evidence>
<gene>
    <name evidence="7" type="ORF">O6R05_01965</name>
</gene>
<evidence type="ECO:0000256" key="3">
    <source>
        <dbReference type="ARBA" id="ARBA00022833"/>
    </source>
</evidence>
<keyword evidence="2" id="KW-0678">Repressor</keyword>
<keyword evidence="3" id="KW-0862">Zinc</keyword>
<dbReference type="InterPro" id="IPR002481">
    <property type="entry name" value="FUR"/>
</dbReference>
<proteinExistence type="inferred from homology"/>
<dbReference type="EMBL" id="CP115667">
    <property type="protein sequence ID" value="WBW50758.1"/>
    <property type="molecule type" value="Genomic_DNA"/>
</dbReference>
<dbReference type="Gene3D" id="1.10.10.10">
    <property type="entry name" value="Winged helix-like DNA-binding domain superfamily/Winged helix DNA-binding domain"/>
    <property type="match status" value="1"/>
</dbReference>
<evidence type="ECO:0000313" key="8">
    <source>
        <dbReference type="Proteomes" id="UP001210339"/>
    </source>
</evidence>
<keyword evidence="8" id="KW-1185">Reference proteome</keyword>
<dbReference type="SUPFAM" id="SSF46785">
    <property type="entry name" value="Winged helix' DNA-binding domain"/>
    <property type="match status" value="1"/>
</dbReference>
<protein>
    <submittedName>
        <fullName evidence="7">Fur family transcriptional regulator</fullName>
    </submittedName>
</protein>
<reference evidence="7 8" key="1">
    <citation type="submission" date="2023-01" db="EMBL/GenBank/DDBJ databases">
        <authorList>
            <person name="Lee S.H."/>
            <person name="Jung H.S."/>
            <person name="Yun J.U."/>
        </authorList>
    </citation>
    <scope>NUCLEOTIDE SEQUENCE [LARGE SCALE GENOMIC DNA]</scope>
    <source>
        <strain evidence="7 8">CBA3646</strain>
    </source>
</reference>
<dbReference type="Proteomes" id="UP001210339">
    <property type="component" value="Chromosome"/>
</dbReference>
<dbReference type="PANTHER" id="PTHR33202:SF7">
    <property type="entry name" value="FERRIC UPTAKE REGULATION PROTEIN"/>
    <property type="match status" value="1"/>
</dbReference>
<dbReference type="InterPro" id="IPR036390">
    <property type="entry name" value="WH_DNA-bd_sf"/>
</dbReference>
<keyword evidence="4" id="KW-0805">Transcription regulation</keyword>
<organism evidence="7 8">
    <name type="scientific">Peptoniphilus equinus</name>
    <dbReference type="NCBI Taxonomy" id="3016343"/>
    <lineage>
        <taxon>Bacteria</taxon>
        <taxon>Bacillati</taxon>
        <taxon>Bacillota</taxon>
        <taxon>Tissierellia</taxon>
        <taxon>Tissierellales</taxon>
        <taxon>Peptoniphilaceae</taxon>
        <taxon>Peptoniphilus</taxon>
    </lineage>
</organism>
<dbReference type="CDD" id="cd07153">
    <property type="entry name" value="Fur_like"/>
    <property type="match status" value="1"/>
</dbReference>
<sequence length="149" mass="17656">MIEKQDLIRLLKDGGYKLTKQRELVYRAFAKHQGEHLTTEEAFRIVHKMDRSVGIATIYRTTQLFEQLGILNTITFDDGIVRYELKDAEAHRHHHLICIQCGHVTEFKLDLLENLEREIEEEEDFKITDHSLKFYGYCKDCYHDIEQGD</sequence>
<evidence type="ECO:0000256" key="4">
    <source>
        <dbReference type="ARBA" id="ARBA00023015"/>
    </source>
</evidence>